<feature type="region of interest" description="Disordered" evidence="1">
    <location>
        <begin position="1"/>
        <end position="22"/>
    </location>
</feature>
<reference evidence="2 4" key="1">
    <citation type="journal article" date="2019" name="Sci. Rep.">
        <title>Orb-weaving spider Araneus ventricosus genome elucidates the spidroin gene catalogue.</title>
        <authorList>
            <person name="Kono N."/>
            <person name="Nakamura H."/>
            <person name="Ohtoshi R."/>
            <person name="Moran D.A.P."/>
            <person name="Shinohara A."/>
            <person name="Yoshida Y."/>
            <person name="Fujiwara M."/>
            <person name="Mori M."/>
            <person name="Tomita M."/>
            <person name="Arakawa K."/>
        </authorList>
    </citation>
    <scope>NUCLEOTIDE SEQUENCE [LARGE SCALE GENOMIC DNA]</scope>
</reference>
<organism evidence="2 4">
    <name type="scientific">Araneus ventricosus</name>
    <name type="common">Orbweaver spider</name>
    <name type="synonym">Epeira ventricosa</name>
    <dbReference type="NCBI Taxonomy" id="182803"/>
    <lineage>
        <taxon>Eukaryota</taxon>
        <taxon>Metazoa</taxon>
        <taxon>Ecdysozoa</taxon>
        <taxon>Arthropoda</taxon>
        <taxon>Chelicerata</taxon>
        <taxon>Arachnida</taxon>
        <taxon>Araneae</taxon>
        <taxon>Araneomorphae</taxon>
        <taxon>Entelegynae</taxon>
        <taxon>Araneoidea</taxon>
        <taxon>Araneidae</taxon>
        <taxon>Araneus</taxon>
    </lineage>
</organism>
<comment type="caution">
    <text evidence="2">The sequence shown here is derived from an EMBL/GenBank/DDBJ whole genome shotgun (WGS) entry which is preliminary data.</text>
</comment>
<evidence type="ECO:0000313" key="2">
    <source>
        <dbReference type="EMBL" id="GBN50660.1"/>
    </source>
</evidence>
<proteinExistence type="predicted"/>
<protein>
    <submittedName>
        <fullName evidence="2">Uncharacterized protein</fullName>
    </submittedName>
</protein>
<gene>
    <name evidence="3" type="ORF">AVEN_109259_1</name>
    <name evidence="2" type="ORF">AVEN_139341_1</name>
</gene>
<dbReference type="Proteomes" id="UP000499080">
    <property type="component" value="Unassembled WGS sequence"/>
</dbReference>
<evidence type="ECO:0000313" key="4">
    <source>
        <dbReference type="Proteomes" id="UP000499080"/>
    </source>
</evidence>
<sequence>MPKKSKGKFSSNRAERPGNKYDGAEIFRNEAAVYDDTEPRESLQRFMEMFHGKIDDNVISMIYSECFPD</sequence>
<feature type="compositionally biased region" description="Basic and acidic residues" evidence="1">
    <location>
        <begin position="13"/>
        <end position="22"/>
    </location>
</feature>
<accession>A0A4Y2PJG5</accession>
<dbReference type="AlphaFoldDB" id="A0A4Y2PJG5"/>
<feature type="non-terminal residue" evidence="2">
    <location>
        <position position="69"/>
    </location>
</feature>
<dbReference type="EMBL" id="BGPR01011310">
    <property type="protein sequence ID" value="GBN50660.1"/>
    <property type="molecule type" value="Genomic_DNA"/>
</dbReference>
<evidence type="ECO:0000256" key="1">
    <source>
        <dbReference type="SAM" id="MobiDB-lite"/>
    </source>
</evidence>
<dbReference type="EMBL" id="BGPR01022329">
    <property type="protein sequence ID" value="GBN88531.1"/>
    <property type="molecule type" value="Genomic_DNA"/>
</dbReference>
<keyword evidence="4" id="KW-1185">Reference proteome</keyword>
<evidence type="ECO:0000313" key="3">
    <source>
        <dbReference type="EMBL" id="GBN88531.1"/>
    </source>
</evidence>
<name>A0A4Y2PJG5_ARAVE</name>